<gene>
    <name evidence="2" type="ORF">AWB67_05075</name>
</gene>
<evidence type="ECO:0000256" key="1">
    <source>
        <dbReference type="SAM" id="Phobius"/>
    </source>
</evidence>
<dbReference type="Proteomes" id="UP000054925">
    <property type="component" value="Unassembled WGS sequence"/>
</dbReference>
<evidence type="ECO:0000313" key="2">
    <source>
        <dbReference type="EMBL" id="SAL77344.1"/>
    </source>
</evidence>
<comment type="caution">
    <text evidence="2">The sequence shown here is derived from an EMBL/GenBank/DDBJ whole genome shotgun (WGS) entry which is preliminary data.</text>
</comment>
<sequence>MLGSDICLVDGVQCMTVRQHSLVSCMITILARFVVLGCLTVKPRCLLMMRCGTFEMSLFTLFGVHGSSLTMASCGQ</sequence>
<proteinExistence type="predicted"/>
<protein>
    <submittedName>
        <fullName evidence="2">Uncharacterized protein</fullName>
    </submittedName>
</protein>
<keyword evidence="1" id="KW-0812">Transmembrane</keyword>
<keyword evidence="3" id="KW-1185">Reference proteome</keyword>
<keyword evidence="1" id="KW-1133">Transmembrane helix</keyword>
<dbReference type="EMBL" id="FCOL02000041">
    <property type="protein sequence ID" value="SAL77344.1"/>
    <property type="molecule type" value="Genomic_DNA"/>
</dbReference>
<name>A0A158K8A6_9BURK</name>
<feature type="transmembrane region" description="Helical" evidence="1">
    <location>
        <begin position="20"/>
        <end position="41"/>
    </location>
</feature>
<accession>A0A158K8A6</accession>
<evidence type="ECO:0000313" key="3">
    <source>
        <dbReference type="Proteomes" id="UP000054925"/>
    </source>
</evidence>
<reference evidence="2" key="1">
    <citation type="submission" date="2016-01" db="EMBL/GenBank/DDBJ databases">
        <authorList>
            <person name="Peeters C."/>
        </authorList>
    </citation>
    <scope>NUCLEOTIDE SEQUENCE [LARGE SCALE GENOMIC DNA]</scope>
    <source>
        <strain evidence="2">LMG 22937</strain>
    </source>
</reference>
<dbReference type="AlphaFoldDB" id="A0A158K8A6"/>
<organism evidence="2 3">
    <name type="scientific">Caballeronia terrestris</name>
    <dbReference type="NCBI Taxonomy" id="1226301"/>
    <lineage>
        <taxon>Bacteria</taxon>
        <taxon>Pseudomonadati</taxon>
        <taxon>Pseudomonadota</taxon>
        <taxon>Betaproteobacteria</taxon>
        <taxon>Burkholderiales</taxon>
        <taxon>Burkholderiaceae</taxon>
        <taxon>Caballeronia</taxon>
    </lineage>
</organism>
<keyword evidence="1" id="KW-0472">Membrane</keyword>